<dbReference type="Gramene" id="PUZ55960">
    <property type="protein sequence ID" value="PUZ55960"/>
    <property type="gene ID" value="GQ55_5G255900"/>
</dbReference>
<dbReference type="AlphaFoldDB" id="A0A2T7DK60"/>
<protein>
    <submittedName>
        <fullName evidence="1">Uncharacterized protein</fullName>
    </submittedName>
</protein>
<evidence type="ECO:0000313" key="1">
    <source>
        <dbReference type="EMBL" id="PUZ55960.1"/>
    </source>
</evidence>
<proteinExistence type="predicted"/>
<dbReference type="Proteomes" id="UP000244336">
    <property type="component" value="Chromosome 5"/>
</dbReference>
<organism evidence="1 2">
    <name type="scientific">Panicum hallii var. hallii</name>
    <dbReference type="NCBI Taxonomy" id="1504633"/>
    <lineage>
        <taxon>Eukaryota</taxon>
        <taxon>Viridiplantae</taxon>
        <taxon>Streptophyta</taxon>
        <taxon>Embryophyta</taxon>
        <taxon>Tracheophyta</taxon>
        <taxon>Spermatophyta</taxon>
        <taxon>Magnoliopsida</taxon>
        <taxon>Liliopsida</taxon>
        <taxon>Poales</taxon>
        <taxon>Poaceae</taxon>
        <taxon>PACMAD clade</taxon>
        <taxon>Panicoideae</taxon>
        <taxon>Panicodae</taxon>
        <taxon>Paniceae</taxon>
        <taxon>Panicinae</taxon>
        <taxon>Panicum</taxon>
        <taxon>Panicum sect. Panicum</taxon>
    </lineage>
</organism>
<accession>A0A2T7DK60</accession>
<name>A0A2T7DK60_9POAL</name>
<reference evidence="1 2" key="1">
    <citation type="submission" date="2018-04" db="EMBL/GenBank/DDBJ databases">
        <title>WGS assembly of Panicum hallii var. hallii HAL2.</title>
        <authorList>
            <person name="Lovell J."/>
            <person name="Jenkins J."/>
            <person name="Lowry D."/>
            <person name="Mamidi S."/>
            <person name="Sreedasyam A."/>
            <person name="Weng X."/>
            <person name="Barry K."/>
            <person name="Bonette J."/>
            <person name="Campitelli B."/>
            <person name="Daum C."/>
            <person name="Gordon S."/>
            <person name="Gould B."/>
            <person name="Lipzen A."/>
            <person name="MacQueen A."/>
            <person name="Palacio-Mejia J."/>
            <person name="Plott C."/>
            <person name="Shakirov E."/>
            <person name="Shu S."/>
            <person name="Yoshinaga Y."/>
            <person name="Zane M."/>
            <person name="Rokhsar D."/>
            <person name="Grimwood J."/>
            <person name="Schmutz J."/>
            <person name="Juenger T."/>
        </authorList>
    </citation>
    <scope>NUCLEOTIDE SEQUENCE [LARGE SCALE GENOMIC DNA]</scope>
    <source>
        <strain evidence="2">cv. HAL2</strain>
    </source>
</reference>
<gene>
    <name evidence="1" type="ORF">GQ55_5G255900</name>
</gene>
<dbReference type="EMBL" id="CM009753">
    <property type="protein sequence ID" value="PUZ55960.1"/>
    <property type="molecule type" value="Genomic_DNA"/>
</dbReference>
<keyword evidence="2" id="KW-1185">Reference proteome</keyword>
<evidence type="ECO:0000313" key="2">
    <source>
        <dbReference type="Proteomes" id="UP000244336"/>
    </source>
</evidence>
<sequence>MSDGRYCGGSGLAPSFSNSLICHMNIHSDSSQVCTWIPKGQGAGVHAQHSHDDHPHSTMRWMWILQVCYARRRRGPGPRAGAASLGVERGASQSLSMQVQLCRCAAGSSEPPIGPLAPCSLHLVGNAGGSRSQQARPEGHFCTPRARLAGYPQCLKIIGPGNIPL</sequence>